<dbReference type="KEGG" id="rhoz:GXP67_00190"/>
<gene>
    <name evidence="2" type="ORF">GXP67_00190</name>
    <name evidence="3" type="ORF">GXP67_17325</name>
</gene>
<evidence type="ECO:0000313" key="3">
    <source>
        <dbReference type="EMBL" id="QHT68276.1"/>
    </source>
</evidence>
<dbReference type="Pfam" id="PF13612">
    <property type="entry name" value="DDE_Tnp_1_3"/>
    <property type="match status" value="1"/>
</dbReference>
<dbReference type="EMBL" id="CP048222">
    <property type="protein sequence ID" value="QHT65204.1"/>
    <property type="molecule type" value="Genomic_DNA"/>
</dbReference>
<dbReference type="NCBIfam" id="NF033520">
    <property type="entry name" value="transpos_IS982"/>
    <property type="match status" value="1"/>
</dbReference>
<dbReference type="EMBL" id="CP048222">
    <property type="protein sequence ID" value="QHT68276.1"/>
    <property type="molecule type" value="Genomic_DNA"/>
</dbReference>
<evidence type="ECO:0000313" key="2">
    <source>
        <dbReference type="EMBL" id="QHT65204.1"/>
    </source>
</evidence>
<proteinExistence type="predicted"/>
<dbReference type="InterPro" id="IPR025668">
    <property type="entry name" value="Tnp_DDE_dom"/>
</dbReference>
<name>A0A6C0GJR3_9BACT</name>
<dbReference type="Proteomes" id="UP000480178">
    <property type="component" value="Chromosome"/>
</dbReference>
<reference evidence="3 4" key="1">
    <citation type="submission" date="2020-01" db="EMBL/GenBank/DDBJ databases">
        <authorList>
            <person name="Kim M.K."/>
        </authorList>
    </citation>
    <scope>NUCLEOTIDE SEQUENCE [LARGE SCALE GENOMIC DNA]</scope>
    <source>
        <strain evidence="3 4">172606-1</strain>
    </source>
</reference>
<dbReference type="AlphaFoldDB" id="A0A6C0GJR3"/>
<feature type="domain" description="Transposase DDE" evidence="1">
    <location>
        <begin position="105"/>
        <end position="261"/>
    </location>
</feature>
<dbReference type="KEGG" id="rhoz:GXP67_17325"/>
<protein>
    <submittedName>
        <fullName evidence="3">IS982 family transposase</fullName>
    </submittedName>
</protein>
<evidence type="ECO:0000259" key="1">
    <source>
        <dbReference type="Pfam" id="PF13612"/>
    </source>
</evidence>
<keyword evidence="4" id="KW-1185">Reference proteome</keyword>
<evidence type="ECO:0000313" key="4">
    <source>
        <dbReference type="Proteomes" id="UP000480178"/>
    </source>
</evidence>
<accession>A0A6C0GJR3</accession>
<organism evidence="3 4">
    <name type="scientific">Rhodocytophaga rosea</name>
    <dbReference type="NCBI Taxonomy" id="2704465"/>
    <lineage>
        <taxon>Bacteria</taxon>
        <taxon>Pseudomonadati</taxon>
        <taxon>Bacteroidota</taxon>
        <taxon>Cytophagia</taxon>
        <taxon>Cytophagales</taxon>
        <taxon>Rhodocytophagaceae</taxon>
        <taxon>Rhodocytophaga</taxon>
    </lineage>
</organism>
<sequence length="301" mass="34993">MLTEIYFEVDEFCKQNSLFLLQLLKEQGYYTKPYPCQLTLSEVMTILIYYHYSGYKTFKSYYIQMVSKQLRRDFPDLVAYHRFLELIPRAMLPMSLLLKSRCGQASHTGIYYMDSSPLQVCHPKRVHQHRTFKGLADWGKTSVGWFYGFKYHILLNHQGELLRFYFSKASVSDTRPKVLFFLTKGLQGSIFADKGYIVNAEKKAFVEQEGLQLITKARKNSKQPPSMDIYQKDYLAKRGMIASVIALHKQVANIEHSRHRSPVNAFAHRMAALVAYCFYPTKPAVSIYPQQWMIAQNAMVA</sequence>
<dbReference type="RefSeq" id="WP_162441292.1">
    <property type="nucleotide sequence ID" value="NZ_CP048222.1"/>
</dbReference>